<reference evidence="20" key="2">
    <citation type="submission" date="2025-08" db="UniProtKB">
        <authorList>
            <consortium name="Ensembl"/>
        </authorList>
    </citation>
    <scope>IDENTIFICATION</scope>
</reference>
<dbReference type="InterPro" id="IPR017981">
    <property type="entry name" value="GPCR_2-like_7TM"/>
</dbReference>
<feature type="compositionally biased region" description="Low complexity" evidence="16">
    <location>
        <begin position="210"/>
        <end position="232"/>
    </location>
</feature>
<feature type="compositionally biased region" description="Low complexity" evidence="16">
    <location>
        <begin position="179"/>
        <end position="200"/>
    </location>
</feature>
<sequence length="649" mass="71557">MTALSAPQSPDRETWCSACLGLPLGLSSPSPGQVVLGPLTPAPRPGPRSPSRPRALTRRSTASRRLQAPRLRCISVPQGRRGLSGAGSARGPSAPSARAQSGSSAPSRGLGLRGGGRCRGSSARAGRERSRGPWRPRGPASLDPRSSLDPRTERAQRTAGGAGVGPGGPGGAARGGAGAREAGPRPLAPPLAAAESGPALRSCSRRGPLGRPAVEAAGRAGRARTHAGSGSARRLRGAMDAALLHSLLEANCSLALAEELLLDGWGPPAEPQGPYSYCNTTLDQIGTCWPRSAAGALVERPCPEYFNGVKYNTTRNAYRECLENGTWASRINYSQCEPILDDKQRKYDLHYRIALVVNYLGHCVSVAALVAAFLLFLTLRSIRCLRNVIHWNLITTFILRNVMWFLLQLIDHEVHESNEVWCRCVTAIFNYFVVTNFFWMFVEGCYLHTAIVMTYSTERLRKWLFLFIGWCIPCPIIIAWAIGKLYYENEQCWFGKEPGDLVDYIYQGPIILVLLINFVFLFNIVRILMTKLRASTTSETIQYRKAVKATLVLLPLLGITYMLFFVNPGEDDLSQIVFIYFNSFLQSFQGFFVSVFYCFFNGEVRSAVRKRWHRWQDHHSLRVPVARAMSIPTSPTRISFHSIKQTAVM</sequence>
<dbReference type="GO" id="GO:0007166">
    <property type="term" value="P:cell surface receptor signaling pathway"/>
    <property type="evidence" value="ECO:0007669"/>
    <property type="project" value="InterPro"/>
</dbReference>
<feature type="transmembrane region" description="Helical" evidence="17">
    <location>
        <begin position="463"/>
        <end position="482"/>
    </location>
</feature>
<evidence type="ECO:0000313" key="21">
    <source>
        <dbReference type="Proteomes" id="UP000694429"/>
    </source>
</evidence>
<dbReference type="FunFam" id="4.10.1240.10:FF:000006">
    <property type="entry name" value="corticotropin-releasing factor receptor 2 isoform X2"/>
    <property type="match status" value="1"/>
</dbReference>
<keyword evidence="4 17" id="KW-0812">Transmembrane</keyword>
<dbReference type="InterPro" id="IPR036445">
    <property type="entry name" value="GPCR_2_extracell_dom_sf"/>
</dbReference>
<accession>A0A8C0RF90</accession>
<dbReference type="PROSITE" id="PS00650">
    <property type="entry name" value="G_PROTEIN_RECEP_F2_2"/>
    <property type="match status" value="1"/>
</dbReference>
<dbReference type="Pfam" id="PF00002">
    <property type="entry name" value="7tm_2"/>
    <property type="match status" value="1"/>
</dbReference>
<evidence type="ECO:0000259" key="18">
    <source>
        <dbReference type="PROSITE" id="PS50227"/>
    </source>
</evidence>
<evidence type="ECO:0000256" key="1">
    <source>
        <dbReference type="ARBA" id="ARBA00004651"/>
    </source>
</evidence>
<dbReference type="Gene3D" id="1.20.1070.10">
    <property type="entry name" value="Rhodopsin 7-helix transmembrane proteins"/>
    <property type="match status" value="1"/>
</dbReference>
<dbReference type="SMART" id="SM00008">
    <property type="entry name" value="HormR"/>
    <property type="match status" value="1"/>
</dbReference>
<dbReference type="PROSITE" id="PS50261">
    <property type="entry name" value="G_PROTEIN_RECEP_F2_4"/>
    <property type="match status" value="1"/>
</dbReference>
<dbReference type="PANTHER" id="PTHR45620">
    <property type="entry name" value="PDF RECEPTOR-LIKE PROTEIN-RELATED"/>
    <property type="match status" value="1"/>
</dbReference>
<name>A0A8C0RF90_CANLF</name>
<keyword evidence="3" id="KW-1003">Cell membrane</keyword>
<evidence type="ECO:0000256" key="9">
    <source>
        <dbReference type="ARBA" id="ARBA00023157"/>
    </source>
</evidence>
<keyword evidence="6 17" id="KW-1133">Transmembrane helix</keyword>
<feature type="transmembrane region" description="Helical" evidence="17">
    <location>
        <begin position="353"/>
        <end position="377"/>
    </location>
</feature>
<keyword evidence="10" id="KW-0675">Receptor</keyword>
<comment type="function">
    <text evidence="13">G-protein coupled receptor for CRH (corticotropin-releasing factor), UCN (urocortin), UCN2 and UCN3. Has high affinity for UCN. Ligand binding causes a conformation change that triggers signaling via guanine nucleotide-binding proteins (G proteins) and down-stream effectors, such as adenylate cyclase. Promotes the activation of adenylate cyclase, leading to increased intracellular cAMP levels.</text>
</comment>
<keyword evidence="9" id="KW-1015">Disulfide bond</keyword>
<dbReference type="Ensembl" id="ENSCAFT00030014943.1">
    <property type="protein sequence ID" value="ENSCAFP00030013037.1"/>
    <property type="gene ID" value="ENSCAFG00030008042.1"/>
</dbReference>
<keyword evidence="8 17" id="KW-0472">Membrane</keyword>
<dbReference type="FunFam" id="1.20.1070.10:FF:000021">
    <property type="entry name" value="Corticotropin releasing factor receptor 2"/>
    <property type="match status" value="1"/>
</dbReference>
<feature type="transmembrane region" description="Helical" evidence="17">
    <location>
        <begin position="578"/>
        <end position="600"/>
    </location>
</feature>
<keyword evidence="12" id="KW-0807">Transducer</keyword>
<feature type="compositionally biased region" description="Basic and acidic residues" evidence="16">
    <location>
        <begin position="146"/>
        <end position="156"/>
    </location>
</feature>
<evidence type="ECO:0000256" key="6">
    <source>
        <dbReference type="ARBA" id="ARBA00022989"/>
    </source>
</evidence>
<evidence type="ECO:0000256" key="12">
    <source>
        <dbReference type="ARBA" id="ARBA00023224"/>
    </source>
</evidence>
<dbReference type="Proteomes" id="UP000694429">
    <property type="component" value="Chromosome 14"/>
</dbReference>
<keyword evidence="11" id="KW-0325">Glycoprotein</keyword>
<dbReference type="InterPro" id="IPR050332">
    <property type="entry name" value="GPCR_2"/>
</dbReference>
<evidence type="ECO:0000256" key="15">
    <source>
        <dbReference type="ARBA" id="ARBA00082588"/>
    </source>
</evidence>
<dbReference type="Gene3D" id="4.10.1240.10">
    <property type="entry name" value="GPCR, family 2, extracellular hormone receptor domain"/>
    <property type="match status" value="1"/>
</dbReference>
<evidence type="ECO:0000256" key="5">
    <source>
        <dbReference type="ARBA" id="ARBA00022729"/>
    </source>
</evidence>
<evidence type="ECO:0000256" key="11">
    <source>
        <dbReference type="ARBA" id="ARBA00023180"/>
    </source>
</evidence>
<dbReference type="PRINTS" id="PR01281">
    <property type="entry name" value="CRFRECEPTOR2"/>
</dbReference>
<feature type="compositionally biased region" description="Low complexity" evidence="16">
    <location>
        <begin position="52"/>
        <end position="66"/>
    </location>
</feature>
<feature type="domain" description="G-protein coupled receptors family 2 profile 1" evidence="18">
    <location>
        <begin position="251"/>
        <end position="340"/>
    </location>
</feature>
<feature type="compositionally biased region" description="Low complexity" evidence="16">
    <location>
        <begin position="27"/>
        <end position="39"/>
    </location>
</feature>
<evidence type="ECO:0000256" key="3">
    <source>
        <dbReference type="ARBA" id="ARBA00022475"/>
    </source>
</evidence>
<dbReference type="PROSITE" id="PS50227">
    <property type="entry name" value="G_PROTEIN_RECEP_F2_3"/>
    <property type="match status" value="1"/>
</dbReference>
<evidence type="ECO:0000256" key="10">
    <source>
        <dbReference type="ARBA" id="ARBA00023170"/>
    </source>
</evidence>
<feature type="transmembrane region" description="Helical" evidence="17">
    <location>
        <begin position="504"/>
        <end position="525"/>
    </location>
</feature>
<evidence type="ECO:0000256" key="4">
    <source>
        <dbReference type="ARBA" id="ARBA00022692"/>
    </source>
</evidence>
<comment type="similarity">
    <text evidence="2">Belongs to the G-protein coupled receptor 2 family.</text>
</comment>
<feature type="transmembrane region" description="Helical" evidence="17">
    <location>
        <begin position="389"/>
        <end position="407"/>
    </location>
</feature>
<dbReference type="GO" id="GO:0005886">
    <property type="term" value="C:plasma membrane"/>
    <property type="evidence" value="ECO:0007669"/>
    <property type="project" value="UniProtKB-SubCell"/>
</dbReference>
<feature type="compositionally biased region" description="Pro residues" evidence="16">
    <location>
        <begin position="40"/>
        <end position="50"/>
    </location>
</feature>
<dbReference type="InterPro" id="IPR003051">
    <property type="entry name" value="GPCR_2_CRF_rcpt"/>
</dbReference>
<evidence type="ECO:0000256" key="7">
    <source>
        <dbReference type="ARBA" id="ARBA00023040"/>
    </source>
</evidence>
<keyword evidence="7" id="KW-0297">G-protein coupled receptor</keyword>
<reference evidence="20" key="1">
    <citation type="submission" date="2019-03" db="EMBL/GenBank/DDBJ databases">
        <authorList>
            <person name="Warren W.C."/>
            <person name="Johnson G.S."/>
        </authorList>
    </citation>
    <scope>NUCLEOTIDE SEQUENCE [LARGE SCALE GENOMIC DNA]</scope>
    <source>
        <strain evidence="20">Basenji</strain>
    </source>
</reference>
<evidence type="ECO:0000259" key="19">
    <source>
        <dbReference type="PROSITE" id="PS50261"/>
    </source>
</evidence>
<dbReference type="InterPro" id="IPR001879">
    <property type="entry name" value="GPCR_2_extracellular_dom"/>
</dbReference>
<feature type="compositionally biased region" description="Low complexity" evidence="16">
    <location>
        <begin position="79"/>
        <end position="110"/>
    </location>
</feature>
<evidence type="ECO:0000256" key="2">
    <source>
        <dbReference type="ARBA" id="ARBA00005314"/>
    </source>
</evidence>
<dbReference type="Pfam" id="PF02793">
    <property type="entry name" value="HRM"/>
    <property type="match status" value="1"/>
</dbReference>
<proteinExistence type="inferred from homology"/>
<evidence type="ECO:0000256" key="14">
    <source>
        <dbReference type="ARBA" id="ARBA00070826"/>
    </source>
</evidence>
<comment type="subcellular location">
    <subcellularLocation>
        <location evidence="1">Cell membrane</location>
        <topology evidence="1">Multi-pass membrane protein</topology>
    </subcellularLocation>
</comment>
<dbReference type="CDD" id="cd15446">
    <property type="entry name" value="7tmB1_CRF-R2"/>
    <property type="match status" value="1"/>
</dbReference>
<dbReference type="InterPro" id="IPR003053">
    <property type="entry name" value="GPCR_2_CRF2_rcpt"/>
</dbReference>
<feature type="domain" description="G-protein coupled receptors family 2 profile 2" evidence="19">
    <location>
        <begin position="354"/>
        <end position="601"/>
    </location>
</feature>
<protein>
    <recommendedName>
        <fullName evidence="14">Corticotropin-releasing factor receptor 2</fullName>
    </recommendedName>
    <alternativeName>
        <fullName evidence="15">Corticotropin-releasing hormone receptor 2</fullName>
    </alternativeName>
</protein>
<dbReference type="PRINTS" id="PR01279">
    <property type="entry name" value="CRFRECEPTOR"/>
</dbReference>
<dbReference type="PRINTS" id="PR00249">
    <property type="entry name" value="GPCRSECRETIN"/>
</dbReference>
<dbReference type="GO" id="GO:0004930">
    <property type="term" value="F:G protein-coupled receptor activity"/>
    <property type="evidence" value="ECO:0007669"/>
    <property type="project" value="UniProtKB-KW"/>
</dbReference>
<dbReference type="AlphaFoldDB" id="A0A8C0RF90"/>
<evidence type="ECO:0000256" key="13">
    <source>
        <dbReference type="ARBA" id="ARBA00058942"/>
    </source>
</evidence>
<dbReference type="InterPro" id="IPR000832">
    <property type="entry name" value="GPCR_2_secretin-like"/>
</dbReference>
<evidence type="ECO:0000256" key="16">
    <source>
        <dbReference type="SAM" id="MobiDB-lite"/>
    </source>
</evidence>
<feature type="compositionally biased region" description="Gly residues" evidence="16">
    <location>
        <begin position="160"/>
        <end position="178"/>
    </location>
</feature>
<evidence type="ECO:0000313" key="20">
    <source>
        <dbReference type="Ensembl" id="ENSCAFP00030013037.1"/>
    </source>
</evidence>
<organism evidence="20 21">
    <name type="scientific">Canis lupus familiaris</name>
    <name type="common">Dog</name>
    <name type="synonym">Canis familiaris</name>
    <dbReference type="NCBI Taxonomy" id="9615"/>
    <lineage>
        <taxon>Eukaryota</taxon>
        <taxon>Metazoa</taxon>
        <taxon>Chordata</taxon>
        <taxon>Craniata</taxon>
        <taxon>Vertebrata</taxon>
        <taxon>Euteleostomi</taxon>
        <taxon>Mammalia</taxon>
        <taxon>Eutheria</taxon>
        <taxon>Laurasiatheria</taxon>
        <taxon>Carnivora</taxon>
        <taxon>Caniformia</taxon>
        <taxon>Canidae</taxon>
        <taxon>Canis</taxon>
    </lineage>
</organism>
<gene>
    <name evidence="20" type="primary">CRHR2</name>
</gene>
<dbReference type="SUPFAM" id="SSF111418">
    <property type="entry name" value="Hormone receptor domain"/>
    <property type="match status" value="1"/>
</dbReference>
<feature type="transmembrane region" description="Helical" evidence="17">
    <location>
        <begin position="546"/>
        <end position="566"/>
    </location>
</feature>
<evidence type="ECO:0000256" key="8">
    <source>
        <dbReference type="ARBA" id="ARBA00023136"/>
    </source>
</evidence>
<keyword evidence="5" id="KW-0732">Signal</keyword>
<dbReference type="PROSITE" id="PS00649">
    <property type="entry name" value="G_PROTEIN_RECEP_F2_1"/>
    <property type="match status" value="1"/>
</dbReference>
<feature type="region of interest" description="Disordered" evidence="16">
    <location>
        <begin position="27"/>
        <end position="233"/>
    </location>
</feature>
<dbReference type="InterPro" id="IPR017983">
    <property type="entry name" value="GPCR_2_secretin-like_CS"/>
</dbReference>
<dbReference type="SUPFAM" id="SSF81321">
    <property type="entry name" value="Family A G protein-coupled receptor-like"/>
    <property type="match status" value="1"/>
</dbReference>
<dbReference type="PANTHER" id="PTHR45620:SF19">
    <property type="entry name" value="CORTICOTROPIN-RELEASING FACTOR RECEPTOR 2"/>
    <property type="match status" value="1"/>
</dbReference>
<evidence type="ECO:0000256" key="17">
    <source>
        <dbReference type="SAM" id="Phobius"/>
    </source>
</evidence>
<feature type="transmembrane region" description="Helical" evidence="17">
    <location>
        <begin position="427"/>
        <end position="451"/>
    </location>
</feature>